<name>A0A845PUY5_9FLAO</name>
<sequence length="51" mass="6005">MKKDWRVSSMIFAEYAIPKGSRKLLDPDVLKTAKEYTNMLYLLKLLLSKEQ</sequence>
<dbReference type="RefSeq" id="WP_154491643.1">
    <property type="nucleotide sequence ID" value="NZ_JAAABJ010000476.1"/>
</dbReference>
<dbReference type="AlphaFoldDB" id="A0A845PUY5"/>
<dbReference type="Proteomes" id="UP000553459">
    <property type="component" value="Unassembled WGS sequence"/>
</dbReference>
<evidence type="ECO:0000313" key="2">
    <source>
        <dbReference type="Proteomes" id="UP000553459"/>
    </source>
</evidence>
<accession>A0A845PUY5</accession>
<dbReference type="EMBL" id="JAAABJ010000476">
    <property type="protein sequence ID" value="NAW50913.1"/>
    <property type="molecule type" value="Genomic_DNA"/>
</dbReference>
<protein>
    <submittedName>
        <fullName evidence="1">Uncharacterized protein</fullName>
    </submittedName>
</protein>
<proteinExistence type="predicted"/>
<reference evidence="1 2" key="1">
    <citation type="submission" date="2019-11" db="EMBL/GenBank/DDBJ databases">
        <title>Characterization of Elizabethkingia argenteiflava sp. nov., isolated from inner surface of Soybean Pods.</title>
        <authorList>
            <person name="Mo S."/>
        </authorList>
    </citation>
    <scope>NUCLEOTIDE SEQUENCE [LARGE SCALE GENOMIC DNA]</scope>
    <source>
        <strain evidence="1 2">YB22</strain>
    </source>
</reference>
<organism evidence="1 2">
    <name type="scientific">Elizabethkingia argenteiflava</name>
    <dbReference type="NCBI Taxonomy" id="2681556"/>
    <lineage>
        <taxon>Bacteria</taxon>
        <taxon>Pseudomonadati</taxon>
        <taxon>Bacteroidota</taxon>
        <taxon>Flavobacteriia</taxon>
        <taxon>Flavobacteriales</taxon>
        <taxon>Weeksellaceae</taxon>
        <taxon>Elizabethkingia</taxon>
    </lineage>
</organism>
<gene>
    <name evidence="1" type="ORF">GNY06_05840</name>
</gene>
<comment type="caution">
    <text evidence="1">The sequence shown here is derived from an EMBL/GenBank/DDBJ whole genome shotgun (WGS) entry which is preliminary data.</text>
</comment>
<evidence type="ECO:0000313" key="1">
    <source>
        <dbReference type="EMBL" id="NAW50913.1"/>
    </source>
</evidence>
<keyword evidence="2" id="KW-1185">Reference proteome</keyword>